<dbReference type="EMBL" id="HBUF01133366">
    <property type="protein sequence ID" value="CAG6644722.1"/>
    <property type="molecule type" value="Transcribed_RNA"/>
</dbReference>
<name>A0A8D8R7S7_9HEMI</name>
<proteinExistence type="predicted"/>
<sequence length="183" mass="21413">MDKPGNIYRNQIDFIMVNKRFKNSCTSVKTYPGADIGSNHVPLVGVFAVRLKNVNKKRVSLYDLRKLQEQVTKEKATRTINTKIQASEEKDIETEMTNLGQAVESVKKELLKPDGRKKKSWMTEEILNLMEERRINKGNESEYRRIQKIIRGKIREAKDKEMTMKCEEIEFFQSKYDEFNVGT</sequence>
<evidence type="ECO:0000313" key="1">
    <source>
        <dbReference type="EMBL" id="CAG6644722.1"/>
    </source>
</evidence>
<reference evidence="1" key="1">
    <citation type="submission" date="2021-05" db="EMBL/GenBank/DDBJ databases">
        <authorList>
            <person name="Alioto T."/>
            <person name="Alioto T."/>
            <person name="Gomez Garrido J."/>
        </authorList>
    </citation>
    <scope>NUCLEOTIDE SEQUENCE</scope>
</reference>
<protein>
    <submittedName>
        <fullName evidence="1">Craniofacial development protein 2</fullName>
    </submittedName>
</protein>
<accession>A0A8D8R7S7</accession>
<organism evidence="1">
    <name type="scientific">Cacopsylla melanoneura</name>
    <dbReference type="NCBI Taxonomy" id="428564"/>
    <lineage>
        <taxon>Eukaryota</taxon>
        <taxon>Metazoa</taxon>
        <taxon>Ecdysozoa</taxon>
        <taxon>Arthropoda</taxon>
        <taxon>Hexapoda</taxon>
        <taxon>Insecta</taxon>
        <taxon>Pterygota</taxon>
        <taxon>Neoptera</taxon>
        <taxon>Paraneoptera</taxon>
        <taxon>Hemiptera</taxon>
        <taxon>Sternorrhyncha</taxon>
        <taxon>Psylloidea</taxon>
        <taxon>Psyllidae</taxon>
        <taxon>Psyllinae</taxon>
        <taxon>Cacopsylla</taxon>
    </lineage>
</organism>
<dbReference type="AlphaFoldDB" id="A0A8D8R7S7"/>